<name>Q5GXA1_XANOR</name>
<keyword evidence="2" id="KW-0812">Transmembrane</keyword>
<protein>
    <recommendedName>
        <fullName evidence="6">DUF3999 domain-containing protein</fullName>
    </recommendedName>
</protein>
<proteinExistence type="predicted"/>
<gene>
    <name evidence="4" type="ordered locus">XOO3416</name>
</gene>
<evidence type="ECO:0000256" key="2">
    <source>
        <dbReference type="SAM" id="Phobius"/>
    </source>
</evidence>
<feature type="region of interest" description="Disordered" evidence="1">
    <location>
        <begin position="1"/>
        <end position="28"/>
    </location>
</feature>
<evidence type="ECO:0000313" key="4">
    <source>
        <dbReference type="EMBL" id="AAW76670.1"/>
    </source>
</evidence>
<keyword evidence="2" id="KW-0472">Membrane</keyword>
<dbReference type="HOGENOM" id="CLU_033800_0_0_6"/>
<organism evidence="4 5">
    <name type="scientific">Xanthomonas oryzae pv. oryzae (strain KACC10331 / KXO85)</name>
    <dbReference type="NCBI Taxonomy" id="291331"/>
    <lineage>
        <taxon>Bacteria</taxon>
        <taxon>Pseudomonadati</taxon>
        <taxon>Pseudomonadota</taxon>
        <taxon>Gammaproteobacteria</taxon>
        <taxon>Lysobacterales</taxon>
        <taxon>Lysobacteraceae</taxon>
        <taxon>Xanthomonas</taxon>
    </lineage>
</organism>
<dbReference type="Proteomes" id="UP000006735">
    <property type="component" value="Chromosome"/>
</dbReference>
<reference evidence="4 5" key="1">
    <citation type="journal article" date="2005" name="Nucleic Acids Res.">
        <title>The genome sequence of Xanthomonas oryzae pathovar oryzae KACC10331, the bacterial blight pathogen of rice.</title>
        <authorList>
            <person name="Lee B.M."/>
            <person name="Park Y.J."/>
            <person name="Park D.S."/>
            <person name="Kang H.W."/>
            <person name="Kim J.G."/>
            <person name="Song E.S."/>
            <person name="Park I.C."/>
            <person name="Yoon U.H."/>
            <person name="Hahn J.H."/>
            <person name="Koo B.S."/>
            <person name="Lee G.B."/>
            <person name="Kim H."/>
            <person name="Park H.S."/>
            <person name="Yoon K.O."/>
            <person name="Kim J.H."/>
            <person name="Jung C.H."/>
            <person name="Koh N.H."/>
            <person name="Seo J.S."/>
            <person name="Go S.J."/>
        </authorList>
    </citation>
    <scope>NUCLEOTIDE SEQUENCE [LARGE SCALE GENOMIC DNA]</scope>
    <source>
        <strain evidence="5">KACC10331 / KXO85</strain>
    </source>
</reference>
<accession>Q5GXA1</accession>
<evidence type="ECO:0000256" key="3">
    <source>
        <dbReference type="SAM" id="SignalP"/>
    </source>
</evidence>
<dbReference type="AlphaFoldDB" id="Q5GXA1"/>
<evidence type="ECO:0008006" key="6">
    <source>
        <dbReference type="Google" id="ProtNLM"/>
    </source>
</evidence>
<dbReference type="InterPro" id="IPR025060">
    <property type="entry name" value="DUF3999"/>
</dbReference>
<feature type="signal peptide" evidence="3">
    <location>
        <begin position="1"/>
        <end position="50"/>
    </location>
</feature>
<dbReference type="STRING" id="291331.XOO3416"/>
<evidence type="ECO:0000256" key="1">
    <source>
        <dbReference type="SAM" id="MobiDB-lite"/>
    </source>
</evidence>
<evidence type="ECO:0000313" key="5">
    <source>
        <dbReference type="Proteomes" id="UP000006735"/>
    </source>
</evidence>
<dbReference type="KEGG" id="xoo:XOO3416"/>
<feature type="chain" id="PRO_5004257024" description="DUF3999 domain-containing protein" evidence="3">
    <location>
        <begin position="51"/>
        <end position="484"/>
    </location>
</feature>
<dbReference type="EMBL" id="AE013598">
    <property type="protein sequence ID" value="AAW76670.1"/>
    <property type="molecule type" value="Genomic_DNA"/>
</dbReference>
<dbReference type="Pfam" id="PF13163">
    <property type="entry name" value="DUF3999"/>
    <property type="match status" value="1"/>
</dbReference>
<keyword evidence="5" id="KW-1185">Reference proteome</keyword>
<keyword evidence="3" id="KW-0732">Signal</keyword>
<feature type="transmembrane region" description="Helical" evidence="2">
    <location>
        <begin position="454"/>
        <end position="475"/>
    </location>
</feature>
<keyword evidence="2" id="KW-1133">Transmembrane helix</keyword>
<sequence>MHRSGLPGAGTAASAGDRSDCCRRRRRRKGAGMKSMRWALLVMVPMLAHAADVRQDYRQQWPLQVTGSDAGIYQLTLNAAVYRSAHDAALRDVTVIDARGEELPAAWLPADAASAAAARRQRLPLFAVPAGAAPANGDLQLIAERDASGAVRRLEGRVVTGAAAAAGNGGSWLIDASALRDRPRALLLDWDGDMPVQAQLRVEGSDDLRDWRVLASDATVMALDNQTRRLQQRRIALDEGARYLRLVPVSGQLPALRVVEAELEGITAPAPLQWLELPGTAKDAAVVYALPGRFPITRLDVGGSQAEAVEWIVASRDADDAPWVQRAGPWLAYRLGKGAAAASPPQLLSAPVRDRQWRLVAAQGRSTAVPSLRVGYQPERLMFLAQGQPPYALVAGSARAHRGDAPLASMLQALRRERGAQWQPAQANVAAQAQPLAGEAALRPAATPRDWKRWLLWGLLVGGALLVSGFAVSLLRSASANRNG</sequence>